<comment type="caution">
    <text evidence="2">The sequence shown here is derived from an EMBL/GenBank/DDBJ whole genome shotgun (WGS) entry which is preliminary data.</text>
</comment>
<organism evidence="2 3">
    <name type="scientific">Rhodanobacter soli</name>
    <dbReference type="NCBI Taxonomy" id="590609"/>
    <lineage>
        <taxon>Bacteria</taxon>
        <taxon>Pseudomonadati</taxon>
        <taxon>Pseudomonadota</taxon>
        <taxon>Gammaproteobacteria</taxon>
        <taxon>Lysobacterales</taxon>
        <taxon>Rhodanobacteraceae</taxon>
        <taxon>Rhodanobacter</taxon>
    </lineage>
</organism>
<evidence type="ECO:0000313" key="2">
    <source>
        <dbReference type="EMBL" id="MET4567909.1"/>
    </source>
</evidence>
<evidence type="ECO:0000256" key="1">
    <source>
        <dbReference type="SAM" id="SignalP"/>
    </source>
</evidence>
<dbReference type="RefSeq" id="WP_354546770.1">
    <property type="nucleotide sequence ID" value="NZ_JBEPSD010000001.1"/>
</dbReference>
<proteinExistence type="predicted"/>
<feature type="signal peptide" evidence="1">
    <location>
        <begin position="1"/>
        <end position="22"/>
    </location>
</feature>
<protein>
    <recommendedName>
        <fullName evidence="4">ESPR domain-containing protein</fullName>
    </recommendedName>
</protein>
<gene>
    <name evidence="2" type="ORF">ABIE04_000236</name>
</gene>
<dbReference type="Proteomes" id="UP001549251">
    <property type="component" value="Unassembled WGS sequence"/>
</dbReference>
<keyword evidence="3" id="KW-1185">Reference proteome</keyword>
<accession>A0ABV2PS93</accession>
<keyword evidence="1" id="KW-0732">Signal</keyword>
<feature type="chain" id="PRO_5046082605" description="ESPR domain-containing protein" evidence="1">
    <location>
        <begin position="23"/>
        <end position="128"/>
    </location>
</feature>
<evidence type="ECO:0008006" key="4">
    <source>
        <dbReference type="Google" id="ProtNLM"/>
    </source>
</evidence>
<name>A0ABV2PS93_9GAMM</name>
<dbReference type="EMBL" id="JBEPSD010000001">
    <property type="protein sequence ID" value="MET4567909.1"/>
    <property type="molecule type" value="Genomic_DNA"/>
</dbReference>
<sequence>MRTVNPMSWATMLLLGALTWSAAATQPGTRVPVTTAAAPSAQPAWLDGWGRSADSRTLAMSSGGNEVSETIILNGTVANNTVDHVVTGSNAIGNGAFNGAAGVPMVIQNTGNGVLIQNATILNVQFQP</sequence>
<evidence type="ECO:0000313" key="3">
    <source>
        <dbReference type="Proteomes" id="UP001549251"/>
    </source>
</evidence>
<reference evidence="2 3" key="1">
    <citation type="submission" date="2024-06" db="EMBL/GenBank/DDBJ databases">
        <title>Sorghum-associated microbial communities from plants grown in Nebraska, USA.</title>
        <authorList>
            <person name="Schachtman D."/>
        </authorList>
    </citation>
    <scope>NUCLEOTIDE SEQUENCE [LARGE SCALE GENOMIC DNA]</scope>
    <source>
        <strain evidence="2 3">1757</strain>
    </source>
</reference>